<dbReference type="EMBL" id="SJZB01000027">
    <property type="protein sequence ID" value="TCJ15447.1"/>
    <property type="molecule type" value="Genomic_DNA"/>
</dbReference>
<dbReference type="Pfam" id="PF07009">
    <property type="entry name" value="NusG_II"/>
    <property type="match status" value="1"/>
</dbReference>
<dbReference type="InterPro" id="IPR038690">
    <property type="entry name" value="NusG_2_sf"/>
</dbReference>
<name>A0A4R1BEE5_9PROT</name>
<dbReference type="CDD" id="cd09910">
    <property type="entry name" value="NGN-insert_like"/>
    <property type="match status" value="1"/>
</dbReference>
<evidence type="ECO:0000313" key="1">
    <source>
        <dbReference type="EMBL" id="TCJ15447.1"/>
    </source>
</evidence>
<evidence type="ECO:0000313" key="2">
    <source>
        <dbReference type="Proteomes" id="UP000295443"/>
    </source>
</evidence>
<dbReference type="OrthoDB" id="47603at2"/>
<reference evidence="1 2" key="1">
    <citation type="submission" date="2019-03" db="EMBL/GenBank/DDBJ databases">
        <title>Genome sequence of Thiobacillaceae bacterium LSR1, a sulfur-oxidizing bacterium isolated from freshwater sediment.</title>
        <authorList>
            <person name="Li S."/>
        </authorList>
    </citation>
    <scope>NUCLEOTIDE SEQUENCE [LARGE SCALE GENOMIC DNA]</scope>
    <source>
        <strain evidence="1 2">LSR1</strain>
    </source>
</reference>
<gene>
    <name evidence="1" type="ORF">EZJ19_07280</name>
</gene>
<organism evidence="1 2">
    <name type="scientific">Parasulfuritortus cantonensis</name>
    <dbReference type="NCBI Taxonomy" id="2528202"/>
    <lineage>
        <taxon>Bacteria</taxon>
        <taxon>Pseudomonadati</taxon>
        <taxon>Pseudomonadota</taxon>
        <taxon>Betaproteobacteria</taxon>
        <taxon>Nitrosomonadales</taxon>
        <taxon>Thiobacillaceae</taxon>
        <taxon>Parasulfuritortus</taxon>
    </lineage>
</organism>
<sequence length="118" mass="12960">MRWYALLRPGDWLILALTAAAAGLLWNHGSGGDRVLIKQDGRVFLDTTPRLDREVAVSGPLGETVVEIRAGRVRVKSDPGPHQVCVKQGWLMPGQVAICLPNRVSVERGVVIYDSLNY</sequence>
<dbReference type="AlphaFoldDB" id="A0A4R1BEE5"/>
<accession>A0A4R1BEE5</accession>
<dbReference type="Gene3D" id="2.60.320.10">
    <property type="entry name" value="N-utilization substance G protein NusG, insert domain"/>
    <property type="match status" value="1"/>
</dbReference>
<comment type="caution">
    <text evidence="1">The sequence shown here is derived from an EMBL/GenBank/DDBJ whole genome shotgun (WGS) entry which is preliminary data.</text>
</comment>
<keyword evidence="2" id="KW-1185">Reference proteome</keyword>
<protein>
    <submittedName>
        <fullName evidence="1">NusG domain II-containing protein</fullName>
    </submittedName>
</protein>
<proteinExistence type="predicted"/>
<dbReference type="Proteomes" id="UP000295443">
    <property type="component" value="Unassembled WGS sequence"/>
</dbReference>